<protein>
    <submittedName>
        <fullName evidence="2">Uncharacterized protein</fullName>
    </submittedName>
</protein>
<accession>A0A8H4N2B9</accession>
<feature type="compositionally biased region" description="Acidic residues" evidence="1">
    <location>
        <begin position="479"/>
        <end position="492"/>
    </location>
</feature>
<feature type="region of interest" description="Disordered" evidence="1">
    <location>
        <begin position="255"/>
        <end position="276"/>
    </location>
</feature>
<feature type="region of interest" description="Disordered" evidence="1">
    <location>
        <begin position="11"/>
        <end position="41"/>
    </location>
</feature>
<reference evidence="2" key="1">
    <citation type="submission" date="2020-04" db="EMBL/GenBank/DDBJ databases">
        <title>Genome Assembly and Annotation of Botryosphaeria dothidea sdau 11-99, a Latent Pathogen of Apple Fruit Ring Rot in China.</title>
        <authorList>
            <person name="Yu C."/>
            <person name="Diao Y."/>
            <person name="Lu Q."/>
            <person name="Zhao J."/>
            <person name="Cui S."/>
            <person name="Peng C."/>
            <person name="He B."/>
            <person name="Liu H."/>
        </authorList>
    </citation>
    <scope>NUCLEOTIDE SEQUENCE [LARGE SCALE GENOMIC DNA]</scope>
    <source>
        <strain evidence="2">Sdau11-99</strain>
    </source>
</reference>
<feature type="compositionally biased region" description="Basic and acidic residues" evidence="1">
    <location>
        <begin position="465"/>
        <end position="477"/>
    </location>
</feature>
<evidence type="ECO:0000313" key="2">
    <source>
        <dbReference type="EMBL" id="KAF4303476.1"/>
    </source>
</evidence>
<dbReference type="Proteomes" id="UP000572817">
    <property type="component" value="Unassembled WGS sequence"/>
</dbReference>
<organism evidence="2 3">
    <name type="scientific">Botryosphaeria dothidea</name>
    <dbReference type="NCBI Taxonomy" id="55169"/>
    <lineage>
        <taxon>Eukaryota</taxon>
        <taxon>Fungi</taxon>
        <taxon>Dikarya</taxon>
        <taxon>Ascomycota</taxon>
        <taxon>Pezizomycotina</taxon>
        <taxon>Dothideomycetes</taxon>
        <taxon>Dothideomycetes incertae sedis</taxon>
        <taxon>Botryosphaeriales</taxon>
        <taxon>Botryosphaeriaceae</taxon>
        <taxon>Botryosphaeria</taxon>
    </lineage>
</organism>
<feature type="region of interest" description="Disordered" evidence="1">
    <location>
        <begin position="328"/>
        <end position="352"/>
    </location>
</feature>
<feature type="region of interest" description="Disordered" evidence="1">
    <location>
        <begin position="550"/>
        <end position="588"/>
    </location>
</feature>
<feature type="region of interest" description="Disordered" evidence="1">
    <location>
        <begin position="300"/>
        <end position="319"/>
    </location>
</feature>
<feature type="compositionally biased region" description="Polar residues" evidence="1">
    <location>
        <begin position="18"/>
        <end position="27"/>
    </location>
</feature>
<evidence type="ECO:0000313" key="3">
    <source>
        <dbReference type="Proteomes" id="UP000572817"/>
    </source>
</evidence>
<dbReference type="AlphaFoldDB" id="A0A8H4N2B9"/>
<feature type="compositionally biased region" description="Acidic residues" evidence="1">
    <location>
        <begin position="386"/>
        <end position="396"/>
    </location>
</feature>
<evidence type="ECO:0000256" key="1">
    <source>
        <dbReference type="SAM" id="MobiDB-lite"/>
    </source>
</evidence>
<gene>
    <name evidence="2" type="ORF">GTA08_BOTSDO09389</name>
</gene>
<feature type="region of interest" description="Disordered" evidence="1">
    <location>
        <begin position="458"/>
        <end position="492"/>
    </location>
</feature>
<dbReference type="OrthoDB" id="10606594at2759"/>
<feature type="region of interest" description="Disordered" evidence="1">
    <location>
        <begin position="821"/>
        <end position="853"/>
    </location>
</feature>
<feature type="compositionally biased region" description="Acidic residues" evidence="1">
    <location>
        <begin position="835"/>
        <end position="846"/>
    </location>
</feature>
<feature type="compositionally biased region" description="Polar residues" evidence="1">
    <location>
        <begin position="400"/>
        <end position="430"/>
    </location>
</feature>
<feature type="compositionally biased region" description="Pro residues" evidence="1">
    <location>
        <begin position="340"/>
        <end position="349"/>
    </location>
</feature>
<feature type="region of interest" description="Disordered" evidence="1">
    <location>
        <begin position="386"/>
        <end position="442"/>
    </location>
</feature>
<comment type="caution">
    <text evidence="2">The sequence shown here is derived from an EMBL/GenBank/DDBJ whole genome shotgun (WGS) entry which is preliminary data.</text>
</comment>
<proteinExistence type="predicted"/>
<dbReference type="EMBL" id="WWBZ02000062">
    <property type="protein sequence ID" value="KAF4303476.1"/>
    <property type="molecule type" value="Genomic_DNA"/>
</dbReference>
<name>A0A8H4N2B9_9PEZI</name>
<keyword evidence="3" id="KW-1185">Reference proteome</keyword>
<feature type="region of interest" description="Disordered" evidence="1">
    <location>
        <begin position="97"/>
        <end position="116"/>
    </location>
</feature>
<sequence length="866" mass="94384">MGLSTFLSSLSTLKSSTEQEVITSSGDHPNKLVPSAIDSESKSRTARFASKLKKLPKSSAKVVRSASKKVAALCSKSSKSMSESNVSKHSLLSSFRRSADRGEQLSAPPTDEPIVEDDLDAFDHFSVSTMSSNDSEEDEDSDDTYRSVLISSGPLPADDPGYTLSPLDINTSMEVCKWATSRNIAADIFWTRLAATEGNTSHGIPRRASCFNRADAHLYDIPRSLEIDFPPYATGRKNVYLMNGVEPHYPRGAKGLKKPRDKDFPSWHPSPDGLVPTEHHPQGVFIPQRSRLCEVEIVEPEPQPEPGQPATPLGPNVTGRSLRRTKAMATRQLGESPSPAATPTPPASPAPRFKCCVEEERVDNGFLERAACTRTMLASFKIENPILEESDEDEEPAATPTDNAATSSSLSEGSINWVTHGSGSEESSGNFPEDNPKTDAMDPLEALHGPLASIIEEDEEEEQEEKAVHAHTDKAEGWQENEEEWETDEEDGIPETEAKKLVRRIYELNIFGHDEKVSPESSTPNTASLEYFSEASIPKITITIASHIFQPSPNPRMVSRRQTQQSPRNPLAVPKSSPRPAGTPLKPGQVFEWQKPYEKIVFWPRLGPPAPLDDSPEEGEAAAEETEGVAESAALPVLKSKTSLFFPARSKSVASTSEAFWEASGNATPTPACHGSGATLESILICQFEGNAKSECDADAFSIASAELQHAAAAGSFVEESTVVHHDGQFGCPGFLEAAPVRIRARNAAQLADIVRAAEPGTEHRLCSRARPRRRPRLPVGVKWAEKQADLFGKGPHLIVPEEDAVLPEINFSGLEGELGAMSISSGDDERGAEECSEEEEEEEEEEKKKTAQVRSKPDLFDFFLF</sequence>